<dbReference type="OrthoDB" id="9120731at2759"/>
<sequence length="206" mass="22520">MQTFLYKALGTVLGACSKVLHIQEKLLQHLEEATAEEPSEAQMELDIRRAHATRSALILAHGSLALHASKEQLLACLEGDMVGSILLLYSCSCRPLALRTVQRVFFSLGPQDLQNTLALLQSIADFSSAFHAVGDSACFNPSLKGKLLEILTVVLALQQLSKLKPSLGTKDMCDMLSLCCKNVVLHLSAQTMLKIRKSQQAAQYLQ</sequence>
<evidence type="ECO:0000313" key="2">
    <source>
        <dbReference type="EMBL" id="POI20014.1"/>
    </source>
</evidence>
<proteinExistence type="predicted"/>
<dbReference type="GO" id="GO:0005737">
    <property type="term" value="C:cytoplasm"/>
    <property type="evidence" value="ECO:0007669"/>
    <property type="project" value="TreeGrafter"/>
</dbReference>
<name>A0A2P4S7C6_BAMTH</name>
<gene>
    <name evidence="2" type="ORF">CIB84_016240</name>
</gene>
<comment type="caution">
    <text evidence="2">The sequence shown here is derived from an EMBL/GenBank/DDBJ whole genome shotgun (WGS) entry which is preliminary data.</text>
</comment>
<keyword evidence="3" id="KW-1185">Reference proteome</keyword>
<protein>
    <recommendedName>
        <fullName evidence="1">MROH2B-like HEAT-repeats domain-containing protein</fullName>
    </recommendedName>
</protein>
<evidence type="ECO:0000313" key="3">
    <source>
        <dbReference type="Proteomes" id="UP000237246"/>
    </source>
</evidence>
<dbReference type="InterPro" id="IPR045206">
    <property type="entry name" value="Maestro_heat-like_prot"/>
</dbReference>
<dbReference type="PANTHER" id="PTHR23120:SF44">
    <property type="entry name" value="MAESTRO HEAT-LIKE REPEAT-CONTAINING PROTEIN FAMILY MEMBER 1"/>
    <property type="match status" value="1"/>
</dbReference>
<feature type="non-terminal residue" evidence="2">
    <location>
        <position position="206"/>
    </location>
</feature>
<dbReference type="Pfam" id="PF23210">
    <property type="entry name" value="HEAT_Maestro_2"/>
    <property type="match status" value="1"/>
</dbReference>
<organism evidence="2 3">
    <name type="scientific">Bambusicola thoracicus</name>
    <name type="common">Chinese bamboo-partridge</name>
    <name type="synonym">Perdix thoracica</name>
    <dbReference type="NCBI Taxonomy" id="9083"/>
    <lineage>
        <taxon>Eukaryota</taxon>
        <taxon>Metazoa</taxon>
        <taxon>Chordata</taxon>
        <taxon>Craniata</taxon>
        <taxon>Vertebrata</taxon>
        <taxon>Euteleostomi</taxon>
        <taxon>Archelosauria</taxon>
        <taxon>Archosauria</taxon>
        <taxon>Dinosauria</taxon>
        <taxon>Saurischia</taxon>
        <taxon>Theropoda</taxon>
        <taxon>Coelurosauria</taxon>
        <taxon>Aves</taxon>
        <taxon>Neognathae</taxon>
        <taxon>Galloanserae</taxon>
        <taxon>Galliformes</taxon>
        <taxon>Phasianidae</taxon>
        <taxon>Perdicinae</taxon>
        <taxon>Bambusicola</taxon>
    </lineage>
</organism>
<reference evidence="2 3" key="1">
    <citation type="submission" date="2018-01" db="EMBL/GenBank/DDBJ databases">
        <title>Comparison of the Chinese Bamboo Partridge and Red Junglefowl genome sequences highlights the importance of demography in genome evolution.</title>
        <authorList>
            <person name="Tiley G.P."/>
            <person name="Kimball R.T."/>
            <person name="Braun E.L."/>
            <person name="Burleigh J.G."/>
        </authorList>
    </citation>
    <scope>NUCLEOTIDE SEQUENCE [LARGE SCALE GENOMIC DNA]</scope>
    <source>
        <strain evidence="2">RTK389</strain>
        <tissue evidence="2">Blood</tissue>
    </source>
</reference>
<dbReference type="AlphaFoldDB" id="A0A2P4S7C6"/>
<dbReference type="Proteomes" id="UP000237246">
    <property type="component" value="Unassembled WGS sequence"/>
</dbReference>
<feature type="domain" description="MROH2B-like HEAT-repeats" evidence="1">
    <location>
        <begin position="49"/>
        <end position="175"/>
    </location>
</feature>
<dbReference type="EMBL" id="PPHD01090143">
    <property type="protein sequence ID" value="POI20014.1"/>
    <property type="molecule type" value="Genomic_DNA"/>
</dbReference>
<evidence type="ECO:0000259" key="1">
    <source>
        <dbReference type="Pfam" id="PF23210"/>
    </source>
</evidence>
<dbReference type="InterPro" id="IPR055408">
    <property type="entry name" value="HEAT_MROH2B-like"/>
</dbReference>
<dbReference type="PANTHER" id="PTHR23120">
    <property type="entry name" value="MAESTRO-RELATED HEAT DOMAIN-CONTAINING"/>
    <property type="match status" value="1"/>
</dbReference>
<accession>A0A2P4S7C6</accession>